<dbReference type="EMBL" id="QSFW01000013">
    <property type="protein sequence ID" value="RHA86993.1"/>
    <property type="molecule type" value="Genomic_DNA"/>
</dbReference>
<dbReference type="EMBL" id="QSAQ01000022">
    <property type="protein sequence ID" value="RGW67410.1"/>
    <property type="molecule type" value="Genomic_DNA"/>
</dbReference>
<dbReference type="AlphaFoldDB" id="A0A3R6EUM7"/>
<evidence type="ECO:0000313" key="2">
    <source>
        <dbReference type="EMBL" id="RHA86993.1"/>
    </source>
</evidence>
<dbReference type="Proteomes" id="UP000284990">
    <property type="component" value="Unassembled WGS sequence"/>
</dbReference>
<comment type="caution">
    <text evidence="3">The sequence shown here is derived from an EMBL/GenBank/DDBJ whole genome shotgun (WGS) entry which is preliminary data.</text>
</comment>
<reference evidence="4 5" key="1">
    <citation type="submission" date="2018-08" db="EMBL/GenBank/DDBJ databases">
        <title>A genome reference for cultivated species of the human gut microbiota.</title>
        <authorList>
            <person name="Zou Y."/>
            <person name="Xue W."/>
            <person name="Luo G."/>
        </authorList>
    </citation>
    <scope>NUCLEOTIDE SEQUENCE [LARGE SCALE GENOMIC DNA]</scope>
    <source>
        <strain evidence="1 6">AF11-14</strain>
        <strain evidence="3 4">AM16-54</strain>
        <strain evidence="2 5">AM42-23AC</strain>
    </source>
</reference>
<dbReference type="Proteomes" id="UP000284548">
    <property type="component" value="Unassembled WGS sequence"/>
</dbReference>
<organism evidence="3 4">
    <name type="scientific">Segatella copri</name>
    <dbReference type="NCBI Taxonomy" id="165179"/>
    <lineage>
        <taxon>Bacteria</taxon>
        <taxon>Pseudomonadati</taxon>
        <taxon>Bacteroidota</taxon>
        <taxon>Bacteroidia</taxon>
        <taxon>Bacteroidales</taxon>
        <taxon>Prevotellaceae</taxon>
        <taxon>Segatella</taxon>
    </lineage>
</organism>
<evidence type="ECO:0000313" key="3">
    <source>
        <dbReference type="EMBL" id="RHH85382.1"/>
    </source>
</evidence>
<dbReference type="EMBL" id="QRKB01000001">
    <property type="protein sequence ID" value="RHH85382.1"/>
    <property type="molecule type" value="Genomic_DNA"/>
</dbReference>
<evidence type="ECO:0000313" key="5">
    <source>
        <dbReference type="Proteomes" id="UP000284990"/>
    </source>
</evidence>
<dbReference type="RefSeq" id="WP_118140276.1">
    <property type="nucleotide sequence ID" value="NZ_JAQEAK010000057.1"/>
</dbReference>
<gene>
    <name evidence="3" type="ORF">DW192_01225</name>
    <name evidence="2" type="ORF">DW916_07345</name>
    <name evidence="1" type="ORF">DWV60_09180</name>
</gene>
<dbReference type="Proteomes" id="UP000286077">
    <property type="component" value="Unassembled WGS sequence"/>
</dbReference>
<evidence type="ECO:0000313" key="4">
    <source>
        <dbReference type="Proteomes" id="UP000284548"/>
    </source>
</evidence>
<sequence>MSNNKEDFDAQVSAFKEKYPDFKPAKAIEVLNLIMTRKNAKEILEGKKQVEYRAYTDHYIGRLFDKDVLEFLKKHGEEEDVIKAQEDGIVDPLRVVKTIHFHDYNNSWYLDCDVLVNDTCIVMKEDIDFLHEKYDSHDLDEMYEALELKKEKERPLFFFFVIDKVTETTLK</sequence>
<evidence type="ECO:0000313" key="1">
    <source>
        <dbReference type="EMBL" id="RGW67410.1"/>
    </source>
</evidence>
<proteinExistence type="predicted"/>
<name>A0A3R6EUM7_9BACT</name>
<accession>A0A3R6EUM7</accession>
<evidence type="ECO:0000313" key="6">
    <source>
        <dbReference type="Proteomes" id="UP000286077"/>
    </source>
</evidence>
<protein>
    <submittedName>
        <fullName evidence="3">Uncharacterized protein</fullName>
    </submittedName>
</protein>